<reference evidence="4 5" key="1">
    <citation type="submission" date="2017-01" db="EMBL/GenBank/DDBJ databases">
        <authorList>
            <person name="Varghese N."/>
            <person name="Submissions S."/>
        </authorList>
    </citation>
    <scope>NUCLEOTIDE SEQUENCE [LARGE SCALE GENOMIC DNA]</scope>
    <source>
        <strain evidence="4 5">ATCC 23464</strain>
    </source>
</reference>
<keyword evidence="5" id="KW-1185">Reference proteome</keyword>
<dbReference type="InterPro" id="IPR021835">
    <property type="entry name" value="DUF3427"/>
</dbReference>
<dbReference type="Proteomes" id="UP000186666">
    <property type="component" value="Unassembled WGS sequence"/>
</dbReference>
<dbReference type="RefSeq" id="WP_244556097.1">
    <property type="nucleotide sequence ID" value="NZ_FTNK01000060.1"/>
</dbReference>
<comment type="caution">
    <text evidence="4">The sequence shown here is derived from an EMBL/GenBank/DDBJ whole genome shotgun (WGS) entry which is preliminary data.</text>
</comment>
<evidence type="ECO:0000313" key="5">
    <source>
        <dbReference type="Proteomes" id="UP000186666"/>
    </source>
</evidence>
<accession>A0ABY1KF31</accession>
<evidence type="ECO:0000259" key="1">
    <source>
        <dbReference type="Pfam" id="PF01844"/>
    </source>
</evidence>
<proteinExistence type="predicted"/>
<evidence type="ECO:0000259" key="2">
    <source>
        <dbReference type="Pfam" id="PF11907"/>
    </source>
</evidence>
<dbReference type="Pfam" id="PF11907">
    <property type="entry name" value="DUF3427"/>
    <property type="match status" value="1"/>
</dbReference>
<dbReference type="InterPro" id="IPR003615">
    <property type="entry name" value="HNH_nuc"/>
</dbReference>
<dbReference type="Pfam" id="PF01844">
    <property type="entry name" value="HNH"/>
    <property type="match status" value="1"/>
</dbReference>
<name>A0ABY1KF31_9BACL</name>
<keyword evidence="4" id="KW-0540">Nuclease</keyword>
<dbReference type="InterPro" id="IPR058807">
    <property type="entry name" value="ScoMcrA_N"/>
</dbReference>
<keyword evidence="4" id="KW-0378">Hydrolase</keyword>
<feature type="domain" description="ScoMcrA-like N-terminal head" evidence="3">
    <location>
        <begin position="30"/>
        <end position="82"/>
    </location>
</feature>
<sequence>MPLPKNISIEHVIGAIEYINKNGVPDERLSTKYVLVYNDKSYPPKYVLSIANTFVNGNELEPHEFSGGCETNGFLKQLGFIIIDEMSDVIYKNAGDYAVKSFHKTVVTAYNTAKTECRYNAKAFIQMISERGAVSVAKEFLARDAATTGFDRLWSEKRLDLTIEASVLLPQYRVLFTVEERRAAFERLEKCEYVVQGVVFEEDASDELRIPTFTVGEYYTRKDVYRIVNVPDAQQGGNWDTGYTRYNSDSYVFANVGTAGRTGHDHPNRFDGNDLEWYGKKGSKLSHDSIQSLIYPKRKVYIFARKDSDDTQFVYIGNGKVKSFEDASPVFIVWQFNDSLENHPEILSEEESEPDKLIEGAVKQVFVNVYERNPIARKKCIEHHGCQCSVCNFNFYEYYGEVGKDFIHVHHLKPLYEVGREYEVDAVEDLRPVCPNCHAMLHKRKPAFSIEELKMMIRDKEVAIPHLK</sequence>
<organism evidence="4 5">
    <name type="scientific">Paenibacillus macquariensis</name>
    <dbReference type="NCBI Taxonomy" id="948756"/>
    <lineage>
        <taxon>Bacteria</taxon>
        <taxon>Bacillati</taxon>
        <taxon>Bacillota</taxon>
        <taxon>Bacilli</taxon>
        <taxon>Bacillales</taxon>
        <taxon>Paenibacillaceae</taxon>
        <taxon>Paenibacillus</taxon>
    </lineage>
</organism>
<dbReference type="EMBL" id="FTNK01000060">
    <property type="protein sequence ID" value="SIR74412.1"/>
    <property type="molecule type" value="Genomic_DNA"/>
</dbReference>
<gene>
    <name evidence="4" type="ORF">SAMN05421578_1603</name>
</gene>
<feature type="domain" description="DUF3427" evidence="2">
    <location>
        <begin position="213"/>
        <end position="324"/>
    </location>
</feature>
<keyword evidence="4" id="KW-0255">Endonuclease</keyword>
<feature type="domain" description="HNH" evidence="1">
    <location>
        <begin position="388"/>
        <end position="444"/>
    </location>
</feature>
<evidence type="ECO:0000313" key="4">
    <source>
        <dbReference type="EMBL" id="SIR74412.1"/>
    </source>
</evidence>
<dbReference type="Pfam" id="PF26345">
    <property type="entry name" value="ScoMcrA_N"/>
    <property type="match status" value="1"/>
</dbReference>
<dbReference type="InterPro" id="IPR002711">
    <property type="entry name" value="HNH"/>
</dbReference>
<protein>
    <submittedName>
        <fullName evidence="4">HNH endonuclease</fullName>
    </submittedName>
</protein>
<dbReference type="CDD" id="cd00085">
    <property type="entry name" value="HNHc"/>
    <property type="match status" value="1"/>
</dbReference>
<evidence type="ECO:0000259" key="3">
    <source>
        <dbReference type="Pfam" id="PF26345"/>
    </source>
</evidence>
<dbReference type="GO" id="GO:0004519">
    <property type="term" value="F:endonuclease activity"/>
    <property type="evidence" value="ECO:0007669"/>
    <property type="project" value="UniProtKB-KW"/>
</dbReference>